<sequence>MESIASLAARPPDMENLQHLIEQLSGELWQPVPGGGNSNLSDTTRGSISGRQASDNEASNETSEDGAGASDSPTSEDGAGASDSPKRSNQSIDDICYTVDDHNFRPSWAYVRYGHKKNKNRRRVAYESCLGLYKCPEDGCNFTANPTQPKALPGRRIRKGMVPEKPLYQSTCIHHGVPLVHTGACPAFWTREIYPPTENHKDGSTVIDHSGKHNHGEPPNEKVSKSAEAKLKRIIQSNKRATPTVLKQGVEGKEPAQRLHPAFVNKDRLKYIRQKALKENNVSAGQRSNEGIRLEELATIEEDLGFNIFPFEPTLGRDDAIISFQFPNMKLVANEKSGYAHQTDSIEKWIKPDGTANNYTCTVSSRHSTVLGRHVPTLLSISFGRRQSHYEKHFRALILSLDGCDTIEDFEREFDGNISDFSDAEFIGFRRAVMGLFGIEDESSVNWERLYKFCLVHFQRSVERVKTNYSIVPHGRQQEFQDMINVLLSEETTEDLFLNTVEEILFEFPHTANWLEWYLEHFRGALVFPAMRNGTIKGHGVNTNGGEVTGRWLKTRAQVRCGIKKPSLGQALDIMLREGQAVQDEYNSELRGVRTAYGPRSSPIQRQKEKADKKLKRVRTSVVRSIRSLLDQAFSRVEQKENPGKQRPEPYYNDGRSPDKGSQLVPKFKKRRISSGRSGVRGPQRAPRVQDMIDLTKAIPYQFVNQHGVQYVNTCPLDSVLMALYLLRKLNIVNASLLETDKNLHAVLNMIENEEYTEARVAWIDQVHSSISDVGLPLVVESDIFHASELGDTVDLVGDTVNYSRPSPLFRCHGRRHRATRGGHGGARLSLSSFLRRCAGRADGVLSLTSIPPGERAQGGK</sequence>
<dbReference type="eggNOG" id="ENOG502S7P8">
    <property type="taxonomic scope" value="Eukaryota"/>
</dbReference>
<comment type="caution">
    <text evidence="2">The sequence shown here is derived from an EMBL/GenBank/DDBJ whole genome shotgun (WGS) entry which is preliminary data.</text>
</comment>
<name>K0THG5_THAOC</name>
<evidence type="ECO:0000313" key="3">
    <source>
        <dbReference type="Proteomes" id="UP000266841"/>
    </source>
</evidence>
<feature type="region of interest" description="Disordered" evidence="1">
    <location>
        <begin position="199"/>
        <end position="225"/>
    </location>
</feature>
<feature type="region of interest" description="Disordered" evidence="1">
    <location>
        <begin position="595"/>
        <end position="616"/>
    </location>
</feature>
<dbReference type="Proteomes" id="UP000266841">
    <property type="component" value="Unassembled WGS sequence"/>
</dbReference>
<feature type="compositionally biased region" description="Polar residues" evidence="1">
    <location>
        <begin position="38"/>
        <end position="61"/>
    </location>
</feature>
<dbReference type="OrthoDB" id="2447802at2759"/>
<feature type="region of interest" description="Disordered" evidence="1">
    <location>
        <begin position="634"/>
        <end position="687"/>
    </location>
</feature>
<evidence type="ECO:0000313" key="2">
    <source>
        <dbReference type="EMBL" id="EJK76454.1"/>
    </source>
</evidence>
<proteinExistence type="predicted"/>
<gene>
    <name evidence="2" type="ORF">THAOC_01783</name>
</gene>
<dbReference type="EMBL" id="AGNL01002127">
    <property type="protein sequence ID" value="EJK76454.1"/>
    <property type="molecule type" value="Genomic_DNA"/>
</dbReference>
<dbReference type="AlphaFoldDB" id="K0THG5"/>
<feature type="region of interest" description="Disordered" evidence="1">
    <location>
        <begin position="1"/>
        <end position="91"/>
    </location>
</feature>
<protein>
    <submittedName>
        <fullName evidence="2">Uncharacterized protein</fullName>
    </submittedName>
</protein>
<feature type="compositionally biased region" description="Basic and acidic residues" evidence="1">
    <location>
        <begin position="637"/>
        <end position="648"/>
    </location>
</feature>
<reference evidence="2 3" key="1">
    <citation type="journal article" date="2012" name="Genome Biol.">
        <title>Genome and low-iron response of an oceanic diatom adapted to chronic iron limitation.</title>
        <authorList>
            <person name="Lommer M."/>
            <person name="Specht M."/>
            <person name="Roy A.S."/>
            <person name="Kraemer L."/>
            <person name="Andreson R."/>
            <person name="Gutowska M.A."/>
            <person name="Wolf J."/>
            <person name="Bergner S.V."/>
            <person name="Schilhabel M.B."/>
            <person name="Klostermeier U.C."/>
            <person name="Beiko R.G."/>
            <person name="Rosenstiel P."/>
            <person name="Hippler M."/>
            <person name="Laroche J."/>
        </authorList>
    </citation>
    <scope>NUCLEOTIDE SEQUENCE [LARGE SCALE GENOMIC DNA]</scope>
    <source>
        <strain evidence="2 3">CCMP1005</strain>
    </source>
</reference>
<keyword evidence="3" id="KW-1185">Reference proteome</keyword>
<evidence type="ECO:0000256" key="1">
    <source>
        <dbReference type="SAM" id="MobiDB-lite"/>
    </source>
</evidence>
<accession>K0THG5</accession>
<organism evidence="2 3">
    <name type="scientific">Thalassiosira oceanica</name>
    <name type="common">Marine diatom</name>
    <dbReference type="NCBI Taxonomy" id="159749"/>
    <lineage>
        <taxon>Eukaryota</taxon>
        <taxon>Sar</taxon>
        <taxon>Stramenopiles</taxon>
        <taxon>Ochrophyta</taxon>
        <taxon>Bacillariophyta</taxon>
        <taxon>Coscinodiscophyceae</taxon>
        <taxon>Thalassiosirophycidae</taxon>
        <taxon>Thalassiosirales</taxon>
        <taxon>Thalassiosiraceae</taxon>
        <taxon>Thalassiosira</taxon>
    </lineage>
</organism>